<feature type="binding site" evidence="7 10">
    <location>
        <position position="90"/>
    </location>
    <ligand>
        <name>Mg(2+)</name>
        <dbReference type="ChEBI" id="CHEBI:18420"/>
    </ligand>
</feature>
<dbReference type="EC" id="2.1.2.11" evidence="7"/>
<comment type="catalytic activity">
    <reaction evidence="7">
        <text>(6R)-5,10-methylene-5,6,7,8-tetrahydrofolate + 3-methyl-2-oxobutanoate + H2O = 2-dehydropantoate + (6S)-5,6,7,8-tetrahydrofolate</text>
        <dbReference type="Rhea" id="RHEA:11824"/>
        <dbReference type="ChEBI" id="CHEBI:11561"/>
        <dbReference type="ChEBI" id="CHEBI:11851"/>
        <dbReference type="ChEBI" id="CHEBI:15377"/>
        <dbReference type="ChEBI" id="CHEBI:15636"/>
        <dbReference type="ChEBI" id="CHEBI:57453"/>
        <dbReference type="EC" id="2.1.2.11"/>
    </reaction>
</comment>
<evidence type="ECO:0000256" key="1">
    <source>
        <dbReference type="ARBA" id="ARBA00005033"/>
    </source>
</evidence>
<keyword evidence="5 7" id="KW-0808">Transferase</keyword>
<dbReference type="SUPFAM" id="SSF51621">
    <property type="entry name" value="Phosphoenolpyruvate/pyruvate domain"/>
    <property type="match status" value="1"/>
</dbReference>
<comment type="subcellular location">
    <subcellularLocation>
        <location evidence="7">Cytoplasm</location>
    </subcellularLocation>
</comment>
<comment type="cofactor">
    <cofactor evidence="7 10">
        <name>Mg(2+)</name>
        <dbReference type="ChEBI" id="CHEBI:18420"/>
    </cofactor>
    <text evidence="7 10">Binds 1 Mg(2+) ion per subunit.</text>
</comment>
<feature type="binding site" evidence="7 9">
    <location>
        <begin position="51"/>
        <end position="52"/>
    </location>
    <ligand>
        <name>3-methyl-2-oxobutanoate</name>
        <dbReference type="ChEBI" id="CHEBI:11851"/>
    </ligand>
</feature>
<dbReference type="PANTHER" id="PTHR20881:SF0">
    <property type="entry name" value="3-METHYL-2-OXOBUTANOATE HYDROXYMETHYLTRANSFERASE"/>
    <property type="match status" value="1"/>
</dbReference>
<feature type="binding site" evidence="7 9">
    <location>
        <position position="90"/>
    </location>
    <ligand>
        <name>3-methyl-2-oxobutanoate</name>
        <dbReference type="ChEBI" id="CHEBI:11851"/>
    </ligand>
</feature>
<evidence type="ECO:0000256" key="8">
    <source>
        <dbReference type="PIRSR" id="PIRSR000388-1"/>
    </source>
</evidence>
<dbReference type="PIRSF" id="PIRSF000388">
    <property type="entry name" value="Pantoate_hydroxy_MeTrfase"/>
    <property type="match status" value="1"/>
</dbReference>
<dbReference type="Gene3D" id="3.20.20.60">
    <property type="entry name" value="Phosphoenolpyruvate-binding domains"/>
    <property type="match status" value="1"/>
</dbReference>
<dbReference type="GO" id="GO:0005737">
    <property type="term" value="C:cytoplasm"/>
    <property type="evidence" value="ECO:0007669"/>
    <property type="project" value="UniProtKB-SubCell"/>
</dbReference>
<dbReference type="GO" id="GO:0003864">
    <property type="term" value="F:3-methyl-2-oxobutanoate hydroxymethyltransferase activity"/>
    <property type="evidence" value="ECO:0007669"/>
    <property type="project" value="UniProtKB-UniRule"/>
</dbReference>
<dbReference type="NCBIfam" id="NF001452">
    <property type="entry name" value="PRK00311.1"/>
    <property type="match status" value="1"/>
</dbReference>
<evidence type="ECO:0000313" key="11">
    <source>
        <dbReference type="EMBL" id="HCW92755.1"/>
    </source>
</evidence>
<feature type="binding site" evidence="7 9">
    <location>
        <position position="120"/>
    </location>
    <ligand>
        <name>3-methyl-2-oxobutanoate</name>
        <dbReference type="ChEBI" id="CHEBI:11851"/>
    </ligand>
</feature>
<dbReference type="GO" id="GO:0000287">
    <property type="term" value="F:magnesium ion binding"/>
    <property type="evidence" value="ECO:0007669"/>
    <property type="project" value="TreeGrafter"/>
</dbReference>
<evidence type="ECO:0000256" key="7">
    <source>
        <dbReference type="HAMAP-Rule" id="MF_00156"/>
    </source>
</evidence>
<dbReference type="AlphaFoldDB" id="A0A3D5QA76"/>
<dbReference type="InterPro" id="IPR015813">
    <property type="entry name" value="Pyrv/PenolPyrv_kinase-like_dom"/>
</dbReference>
<keyword evidence="7 10" id="KW-0460">Magnesium</keyword>
<sequence>MSKYSEVKKITVSHFKKMKAEGEKISCLTGYDYTSAKILDEAGIDLVLVGDSLGMVMNGYENTLPVTADEIIYHTKAVKRGLKRAFLVADMPFGTYHSNIDDAVKNCVDVIKTSGAEAVKLEGGREIIPIIEKLTSSGINVMGHLGLMPQHVHTMGGFKVQGKNGYDSILQDAVALQKAGVFSIVLEGIIDAAAEEITKNVDVPTIGIGAGKYCDGQILVYHDVFGMFDDFVPKFVKKYADTKSVLLDAAKQYINEVKSSVFPDDEHSFKVKK</sequence>
<protein>
    <recommendedName>
        <fullName evidence="7">3-methyl-2-oxobutanoate hydroxymethyltransferase</fullName>
        <ecNumber evidence="7">2.1.2.11</ecNumber>
    </recommendedName>
    <alternativeName>
        <fullName evidence="7">Ketopantoate hydroxymethyltransferase</fullName>
        <shortName evidence="7">KPHMT</shortName>
    </alternativeName>
</protein>
<name>A0A3D5QA76_FLESI</name>
<evidence type="ECO:0000313" key="12">
    <source>
        <dbReference type="Proteomes" id="UP000262325"/>
    </source>
</evidence>
<keyword evidence="7" id="KW-0963">Cytoplasm</keyword>
<feature type="binding site" evidence="7 10">
    <location>
        <position position="122"/>
    </location>
    <ligand>
        <name>Mg(2+)</name>
        <dbReference type="ChEBI" id="CHEBI:18420"/>
    </ligand>
</feature>
<organism evidence="11 12">
    <name type="scientific">Flexistipes sinusarabici</name>
    <dbReference type="NCBI Taxonomy" id="2352"/>
    <lineage>
        <taxon>Bacteria</taxon>
        <taxon>Pseudomonadati</taxon>
        <taxon>Deferribacterota</taxon>
        <taxon>Deferribacteres</taxon>
        <taxon>Deferribacterales</taxon>
        <taxon>Flexistipitaceae</taxon>
        <taxon>Flexistipes</taxon>
    </lineage>
</organism>
<dbReference type="NCBIfam" id="TIGR00222">
    <property type="entry name" value="panB"/>
    <property type="match status" value="1"/>
</dbReference>
<dbReference type="EMBL" id="DPPF01000075">
    <property type="protein sequence ID" value="HCW92755.1"/>
    <property type="molecule type" value="Genomic_DNA"/>
</dbReference>
<evidence type="ECO:0000256" key="2">
    <source>
        <dbReference type="ARBA" id="ARBA00008676"/>
    </source>
</evidence>
<comment type="function">
    <text evidence="6 7">Catalyzes the reversible reaction in which hydroxymethyl group from 5,10-methylenetetrahydrofolate is transferred onto alpha-ketoisovalerate to form ketopantoate.</text>
</comment>
<dbReference type="GO" id="GO:0032259">
    <property type="term" value="P:methylation"/>
    <property type="evidence" value="ECO:0007669"/>
    <property type="project" value="UniProtKB-KW"/>
</dbReference>
<reference evidence="11 12" key="1">
    <citation type="journal article" date="2018" name="Nat. Biotechnol.">
        <title>A standardized bacterial taxonomy based on genome phylogeny substantially revises the tree of life.</title>
        <authorList>
            <person name="Parks D.H."/>
            <person name="Chuvochina M."/>
            <person name="Waite D.W."/>
            <person name="Rinke C."/>
            <person name="Skarshewski A."/>
            <person name="Chaumeil P.A."/>
            <person name="Hugenholtz P."/>
        </authorList>
    </citation>
    <scope>NUCLEOTIDE SEQUENCE [LARGE SCALE GENOMIC DNA]</scope>
    <source>
        <strain evidence="11">UBA8672</strain>
    </source>
</reference>
<dbReference type="InterPro" id="IPR040442">
    <property type="entry name" value="Pyrv_kinase-like_dom_sf"/>
</dbReference>
<comment type="similarity">
    <text evidence="2 7">Belongs to the PanB family.</text>
</comment>
<evidence type="ECO:0000256" key="9">
    <source>
        <dbReference type="PIRSR" id="PIRSR000388-2"/>
    </source>
</evidence>
<proteinExistence type="inferred from homology"/>
<dbReference type="InterPro" id="IPR003700">
    <property type="entry name" value="Pantoate_hydroxy_MeTrfase"/>
</dbReference>
<evidence type="ECO:0000256" key="10">
    <source>
        <dbReference type="PIRSR" id="PIRSR000388-3"/>
    </source>
</evidence>
<gene>
    <name evidence="7 11" type="primary">panB</name>
    <name evidence="11" type="ORF">DHM44_03645</name>
</gene>
<comment type="caution">
    <text evidence="11">The sequence shown here is derived from an EMBL/GenBank/DDBJ whole genome shotgun (WGS) entry which is preliminary data.</text>
</comment>
<feature type="binding site" evidence="7 10">
    <location>
        <position position="51"/>
    </location>
    <ligand>
        <name>Mg(2+)</name>
        <dbReference type="ChEBI" id="CHEBI:18420"/>
    </ligand>
</feature>
<evidence type="ECO:0000256" key="4">
    <source>
        <dbReference type="ARBA" id="ARBA00022655"/>
    </source>
</evidence>
<evidence type="ECO:0000256" key="3">
    <source>
        <dbReference type="ARBA" id="ARBA00011424"/>
    </source>
</evidence>
<keyword evidence="11" id="KW-0489">Methyltransferase</keyword>
<accession>A0A3D5QA76</accession>
<dbReference type="Pfam" id="PF02548">
    <property type="entry name" value="Pantoate_transf"/>
    <property type="match status" value="1"/>
</dbReference>
<dbReference type="UniPathway" id="UPA00028">
    <property type="reaction ID" value="UER00003"/>
</dbReference>
<dbReference type="FunFam" id="3.20.20.60:FF:000003">
    <property type="entry name" value="3-methyl-2-oxobutanoate hydroxymethyltransferase"/>
    <property type="match status" value="1"/>
</dbReference>
<dbReference type="GO" id="GO:0015940">
    <property type="term" value="P:pantothenate biosynthetic process"/>
    <property type="evidence" value="ECO:0007669"/>
    <property type="project" value="UniProtKB-UniRule"/>
</dbReference>
<evidence type="ECO:0000256" key="6">
    <source>
        <dbReference type="ARBA" id="ARBA00056497"/>
    </source>
</evidence>
<dbReference type="PANTHER" id="PTHR20881">
    <property type="entry name" value="3-METHYL-2-OXOBUTANOATE HYDROXYMETHYLTRANSFERASE"/>
    <property type="match status" value="1"/>
</dbReference>
<dbReference type="GO" id="GO:0008168">
    <property type="term" value="F:methyltransferase activity"/>
    <property type="evidence" value="ECO:0007669"/>
    <property type="project" value="UniProtKB-KW"/>
</dbReference>
<feature type="active site" description="Proton acceptor" evidence="7 8">
    <location>
        <position position="187"/>
    </location>
</feature>
<comment type="subunit">
    <text evidence="3 7">Homodecamer; pentamer of dimers.</text>
</comment>
<keyword evidence="7 10" id="KW-0479">Metal-binding</keyword>
<evidence type="ECO:0000256" key="5">
    <source>
        <dbReference type="ARBA" id="ARBA00022679"/>
    </source>
</evidence>
<dbReference type="Proteomes" id="UP000262325">
    <property type="component" value="Unassembled WGS sequence"/>
</dbReference>
<dbReference type="CDD" id="cd06557">
    <property type="entry name" value="KPHMT-like"/>
    <property type="match status" value="1"/>
</dbReference>
<keyword evidence="4 7" id="KW-0566">Pantothenate biosynthesis</keyword>
<dbReference type="HAMAP" id="MF_00156">
    <property type="entry name" value="PanB"/>
    <property type="match status" value="1"/>
</dbReference>
<comment type="pathway">
    <text evidence="1 7">Cofactor biosynthesis; (R)-pantothenate biosynthesis; (R)-pantoate from 3-methyl-2-oxobutanoate: step 1/2.</text>
</comment>